<protein>
    <submittedName>
        <fullName evidence="4">NADAR family protein</fullName>
    </submittedName>
</protein>
<evidence type="ECO:0000313" key="5">
    <source>
        <dbReference type="Proteomes" id="UP000662314"/>
    </source>
</evidence>
<dbReference type="AlphaFoldDB" id="A0A8J7LQR9"/>
<evidence type="ECO:0000259" key="3">
    <source>
        <dbReference type="Pfam" id="PF08719"/>
    </source>
</evidence>
<dbReference type="CDD" id="cd15457">
    <property type="entry name" value="NADAR"/>
    <property type="match status" value="1"/>
</dbReference>
<evidence type="ECO:0000256" key="2">
    <source>
        <dbReference type="ARBA" id="ARBA00000751"/>
    </source>
</evidence>
<feature type="domain" description="NADAR" evidence="3">
    <location>
        <begin position="4"/>
        <end position="146"/>
    </location>
</feature>
<comment type="caution">
    <text evidence="4">The sequence shown here is derived from an EMBL/GenBank/DDBJ whole genome shotgun (WGS) entry which is preliminary data.</text>
</comment>
<dbReference type="NCBIfam" id="TIGR02464">
    <property type="entry name" value="ribofla_fusion"/>
    <property type="match status" value="1"/>
</dbReference>
<dbReference type="InterPro" id="IPR012816">
    <property type="entry name" value="NADAR"/>
</dbReference>
<sequence>MTIYFYKVWQPYGCFSNFSDHGIYMQGTYWSTVEHYYQAQKFAGSTDAVIIPVICSAESPEEAAALGRCSTRKLRRDWDLVKTQVMREAVLKKFLTHGDIKEILLGTGDELLVENSPTDYFWGCGLNKTGQNHLGKILMSVREEIRQLRFSAVISAEYLSQ</sequence>
<keyword evidence="5" id="KW-1185">Reference proteome</keyword>
<evidence type="ECO:0000313" key="4">
    <source>
        <dbReference type="EMBL" id="MBH8578304.1"/>
    </source>
</evidence>
<evidence type="ECO:0000256" key="1">
    <source>
        <dbReference type="ARBA" id="ARBA00000022"/>
    </source>
</evidence>
<comment type="catalytic activity">
    <reaction evidence="1">
        <text>5-amino-6-(5-phospho-D-ribosylamino)uracil + H2O = 5,6-diaminouracil + D-ribose 5-phosphate</text>
        <dbReference type="Rhea" id="RHEA:55020"/>
        <dbReference type="ChEBI" id="CHEBI:15377"/>
        <dbReference type="ChEBI" id="CHEBI:46252"/>
        <dbReference type="ChEBI" id="CHEBI:58453"/>
        <dbReference type="ChEBI" id="CHEBI:78346"/>
    </reaction>
</comment>
<dbReference type="EMBL" id="JAECZA010000320">
    <property type="protein sequence ID" value="MBH8578304.1"/>
    <property type="molecule type" value="Genomic_DNA"/>
</dbReference>
<proteinExistence type="predicted"/>
<gene>
    <name evidence="4" type="ORF">I8752_36275</name>
</gene>
<dbReference type="RefSeq" id="WP_214436973.1">
    <property type="nucleotide sequence ID" value="NZ_CAWPUQ010000260.1"/>
</dbReference>
<dbReference type="Pfam" id="PF08719">
    <property type="entry name" value="NADAR"/>
    <property type="match status" value="1"/>
</dbReference>
<organism evidence="4 5">
    <name type="scientific">Dendronalium phyllosphericum CENA369</name>
    <dbReference type="NCBI Taxonomy" id="1725256"/>
    <lineage>
        <taxon>Bacteria</taxon>
        <taxon>Bacillati</taxon>
        <taxon>Cyanobacteriota</taxon>
        <taxon>Cyanophyceae</taxon>
        <taxon>Nostocales</taxon>
        <taxon>Nostocaceae</taxon>
        <taxon>Dendronalium</taxon>
        <taxon>Dendronalium phyllosphericum</taxon>
    </lineage>
</organism>
<dbReference type="InterPro" id="IPR037238">
    <property type="entry name" value="YbiA-like_sf"/>
</dbReference>
<dbReference type="Gene3D" id="1.10.357.40">
    <property type="entry name" value="YbiA-like"/>
    <property type="match status" value="1"/>
</dbReference>
<dbReference type="SUPFAM" id="SSF143990">
    <property type="entry name" value="YbiA-like"/>
    <property type="match status" value="1"/>
</dbReference>
<dbReference type="Proteomes" id="UP000662314">
    <property type="component" value="Unassembled WGS sequence"/>
</dbReference>
<name>A0A8J7LQR9_9NOST</name>
<accession>A0A8J7LQR9</accession>
<comment type="catalytic activity">
    <reaction evidence="2">
        <text>2,5-diamino-6-hydroxy-4-(5-phosphoribosylamino)-pyrimidine + H2O = 2,5,6-triamino-4-hydroxypyrimidine + D-ribose 5-phosphate</text>
        <dbReference type="Rhea" id="RHEA:23436"/>
        <dbReference type="ChEBI" id="CHEBI:15377"/>
        <dbReference type="ChEBI" id="CHEBI:58614"/>
        <dbReference type="ChEBI" id="CHEBI:78346"/>
        <dbReference type="ChEBI" id="CHEBI:137796"/>
    </reaction>
</comment>
<reference evidence="4 5" key="1">
    <citation type="journal article" date="2021" name="Int. J. Syst. Evol. Microbiol.">
        <title>Amazonocrinis nigriterrae gen. nov., sp. nov., Atlanticothrix silvestris gen. nov., sp. nov. and Dendronalium phyllosphericum gen. nov., sp. nov., nostocacean cyanobacteria from Brazilian environments.</title>
        <authorList>
            <person name="Alvarenga D.O."/>
            <person name="Andreote A.P.D."/>
            <person name="Branco L.H.Z."/>
            <person name="Delbaje E."/>
            <person name="Cruz R.B."/>
            <person name="Varani A.M."/>
            <person name="Fiore M.F."/>
        </authorList>
    </citation>
    <scope>NUCLEOTIDE SEQUENCE [LARGE SCALE GENOMIC DNA]</scope>
    <source>
        <strain evidence="4 5">CENA369</strain>
    </source>
</reference>